<dbReference type="AlphaFoldDB" id="A0A7R8CFM0"/>
<name>A0A7R8CFM0_LEPSM</name>
<evidence type="ECO:0000256" key="4">
    <source>
        <dbReference type="ARBA" id="ARBA00023004"/>
    </source>
</evidence>
<dbReference type="GO" id="GO:0003834">
    <property type="term" value="F:beta-carotene 15,15'-dioxygenase activity"/>
    <property type="evidence" value="ECO:0007669"/>
    <property type="project" value="TreeGrafter"/>
</dbReference>
<dbReference type="PANTHER" id="PTHR10543:SF24">
    <property type="entry name" value="CAROTENOID ISOMEROOXYGENASE"/>
    <property type="match status" value="1"/>
</dbReference>
<protein>
    <submittedName>
        <fullName evidence="6">(salmon louse) hypothetical protein</fullName>
    </submittedName>
</protein>
<organism evidence="6 7">
    <name type="scientific">Lepeophtheirus salmonis</name>
    <name type="common">Salmon louse</name>
    <name type="synonym">Caligus salmonis</name>
    <dbReference type="NCBI Taxonomy" id="72036"/>
    <lineage>
        <taxon>Eukaryota</taxon>
        <taxon>Metazoa</taxon>
        <taxon>Ecdysozoa</taxon>
        <taxon>Arthropoda</taxon>
        <taxon>Crustacea</taxon>
        <taxon>Multicrustacea</taxon>
        <taxon>Hexanauplia</taxon>
        <taxon>Copepoda</taxon>
        <taxon>Siphonostomatoida</taxon>
        <taxon>Caligidae</taxon>
        <taxon>Lepeophtheirus</taxon>
    </lineage>
</organism>
<dbReference type="Proteomes" id="UP000675881">
    <property type="component" value="Chromosome 11"/>
</dbReference>
<dbReference type="EMBL" id="HG994590">
    <property type="protein sequence ID" value="CAF2807746.1"/>
    <property type="molecule type" value="Genomic_DNA"/>
</dbReference>
<dbReference type="GO" id="GO:0042574">
    <property type="term" value="P:retinal metabolic process"/>
    <property type="evidence" value="ECO:0007669"/>
    <property type="project" value="TreeGrafter"/>
</dbReference>
<evidence type="ECO:0000313" key="7">
    <source>
        <dbReference type="Proteomes" id="UP000675881"/>
    </source>
</evidence>
<keyword evidence="2 5" id="KW-0479">Metal-binding</keyword>
<dbReference type="GO" id="GO:0046872">
    <property type="term" value="F:metal ion binding"/>
    <property type="evidence" value="ECO:0007669"/>
    <property type="project" value="UniProtKB-KW"/>
</dbReference>
<evidence type="ECO:0000256" key="3">
    <source>
        <dbReference type="ARBA" id="ARBA00023002"/>
    </source>
</evidence>
<keyword evidence="3" id="KW-0560">Oxidoreductase</keyword>
<proteinExistence type="inferred from homology"/>
<evidence type="ECO:0000313" key="6">
    <source>
        <dbReference type="EMBL" id="CAF2807746.1"/>
    </source>
</evidence>
<keyword evidence="7" id="KW-1185">Reference proteome</keyword>
<dbReference type="PANTHER" id="PTHR10543">
    <property type="entry name" value="BETA-CAROTENE DIOXYGENASE"/>
    <property type="match status" value="1"/>
</dbReference>
<dbReference type="InterPro" id="IPR004294">
    <property type="entry name" value="Carotenoid_Oase"/>
</dbReference>
<feature type="binding site" evidence="5">
    <location>
        <position position="53"/>
    </location>
    <ligand>
        <name>Fe cation</name>
        <dbReference type="ChEBI" id="CHEBI:24875"/>
        <note>catalytic</note>
    </ligand>
</feature>
<gene>
    <name evidence="6" type="ORF">LSAA_3154</name>
</gene>
<evidence type="ECO:0000256" key="1">
    <source>
        <dbReference type="ARBA" id="ARBA00006787"/>
    </source>
</evidence>
<reference evidence="6" key="1">
    <citation type="submission" date="2021-02" db="EMBL/GenBank/DDBJ databases">
        <authorList>
            <person name="Bekaert M."/>
        </authorList>
    </citation>
    <scope>NUCLEOTIDE SEQUENCE</scope>
    <source>
        <strain evidence="6">IoA-00</strain>
    </source>
</reference>
<dbReference type="GO" id="GO:0016121">
    <property type="term" value="P:carotene catabolic process"/>
    <property type="evidence" value="ECO:0007669"/>
    <property type="project" value="TreeGrafter"/>
</dbReference>
<sequence>MRDLNGDYFNMGASFCDGNNCHFLKYPGSLDMNNYQVMGTIESCFPNHIGYIHTYGMTDNYFVFCEQPCRFYARIHGRRTQLLLHHVQKNRKIINFVNCNEYENHAVIDAMDFNASDFYSFMSHKSSISSQFFPKDLNLSSTWRQENNIVMLRPQYPFSESECMYRCINTNFNCREYQYSYAQCGNSIIKFDSENGRTLTWRGENEFRTPFRSMFVPNPSGMCEDDGVLVSCCYQSRDNFPKNYMVFINAHNMEEISRLDCDSPLSFGSSDSFYSPHFMQW</sequence>
<keyword evidence="4 5" id="KW-0408">Iron</keyword>
<dbReference type="GO" id="GO:0010436">
    <property type="term" value="F:carotenoid dioxygenase activity"/>
    <property type="evidence" value="ECO:0007669"/>
    <property type="project" value="TreeGrafter"/>
</dbReference>
<evidence type="ECO:0000256" key="2">
    <source>
        <dbReference type="ARBA" id="ARBA00022723"/>
    </source>
</evidence>
<evidence type="ECO:0000256" key="5">
    <source>
        <dbReference type="PIRSR" id="PIRSR604294-1"/>
    </source>
</evidence>
<comment type="similarity">
    <text evidence="1">Belongs to the carotenoid oxygenase family.</text>
</comment>
<dbReference type="Pfam" id="PF03055">
    <property type="entry name" value="RPE65"/>
    <property type="match status" value="1"/>
</dbReference>
<dbReference type="OrthoDB" id="1069523at2759"/>
<comment type="cofactor">
    <cofactor evidence="5">
        <name>Fe(2+)</name>
        <dbReference type="ChEBI" id="CHEBI:29033"/>
    </cofactor>
    <text evidence="5">Binds 1 Fe(2+) ion per subunit.</text>
</comment>
<accession>A0A7R8CFM0</accession>